<organism evidence="1 2">
    <name type="scientific">Nocardioides psychrotolerans</name>
    <dbReference type="NCBI Taxonomy" id="1005945"/>
    <lineage>
        <taxon>Bacteria</taxon>
        <taxon>Bacillati</taxon>
        <taxon>Actinomycetota</taxon>
        <taxon>Actinomycetes</taxon>
        <taxon>Propionibacteriales</taxon>
        <taxon>Nocardioidaceae</taxon>
        <taxon>Nocardioides</taxon>
    </lineage>
</organism>
<dbReference type="STRING" id="1005945.SAMN05216561_106171"/>
<accession>A0A1I3GKY8</accession>
<gene>
    <name evidence="1" type="ORF">SAMN05216561_106171</name>
</gene>
<proteinExistence type="predicted"/>
<name>A0A1I3GKY8_9ACTN</name>
<evidence type="ECO:0000313" key="2">
    <source>
        <dbReference type="Proteomes" id="UP000198649"/>
    </source>
</evidence>
<protein>
    <submittedName>
        <fullName evidence="1">Uncharacterized protein</fullName>
    </submittedName>
</protein>
<dbReference type="AlphaFoldDB" id="A0A1I3GKY8"/>
<reference evidence="1 2" key="1">
    <citation type="submission" date="2016-10" db="EMBL/GenBank/DDBJ databases">
        <authorList>
            <person name="de Groot N.N."/>
        </authorList>
    </citation>
    <scope>NUCLEOTIDE SEQUENCE [LARGE SCALE GENOMIC DNA]</scope>
    <source>
        <strain evidence="1 2">CGMCC 1.11156</strain>
    </source>
</reference>
<dbReference type="Proteomes" id="UP000198649">
    <property type="component" value="Unassembled WGS sequence"/>
</dbReference>
<sequence>MRPAHNVVMSYGVLMSKTGHVMVETTGGSGDTDTDTVLDRFQAVFGAAWVPGRLTLTSLHLNYVPSRSGQGVAMLDLNLRDVTTVELSSGRVSKTIGLRTARHLFHVRSLAAPALAQQIASALDQLRKRHRTR</sequence>
<keyword evidence="2" id="KW-1185">Reference proteome</keyword>
<dbReference type="EMBL" id="FOQG01000006">
    <property type="protein sequence ID" value="SFI23892.1"/>
    <property type="molecule type" value="Genomic_DNA"/>
</dbReference>
<evidence type="ECO:0000313" key="1">
    <source>
        <dbReference type="EMBL" id="SFI23892.1"/>
    </source>
</evidence>